<evidence type="ECO:0000313" key="2">
    <source>
        <dbReference type="Proteomes" id="UP000054549"/>
    </source>
</evidence>
<dbReference type="Proteomes" id="UP000054549">
    <property type="component" value="Unassembled WGS sequence"/>
</dbReference>
<reference evidence="1 2" key="1">
    <citation type="submission" date="2014-04" db="EMBL/GenBank/DDBJ databases">
        <title>Evolutionary Origins and Diversification of the Mycorrhizal Mutualists.</title>
        <authorList>
            <consortium name="DOE Joint Genome Institute"/>
            <consortium name="Mycorrhizal Genomics Consortium"/>
            <person name="Kohler A."/>
            <person name="Kuo A."/>
            <person name="Nagy L.G."/>
            <person name="Floudas D."/>
            <person name="Copeland A."/>
            <person name="Barry K.W."/>
            <person name="Cichocki N."/>
            <person name="Veneault-Fourrey C."/>
            <person name="LaButti K."/>
            <person name="Lindquist E.A."/>
            <person name="Lipzen A."/>
            <person name="Lundell T."/>
            <person name="Morin E."/>
            <person name="Murat C."/>
            <person name="Riley R."/>
            <person name="Ohm R."/>
            <person name="Sun H."/>
            <person name="Tunlid A."/>
            <person name="Henrissat B."/>
            <person name="Grigoriev I.V."/>
            <person name="Hibbett D.S."/>
            <person name="Martin F."/>
        </authorList>
    </citation>
    <scope>NUCLEOTIDE SEQUENCE [LARGE SCALE GENOMIC DNA]</scope>
    <source>
        <strain evidence="1 2">Koide BX008</strain>
    </source>
</reference>
<dbReference type="HOGENOM" id="CLU_2263083_0_0_1"/>
<dbReference type="InParanoid" id="A0A0C2WU42"/>
<protein>
    <submittedName>
        <fullName evidence="1">Uncharacterized protein</fullName>
    </submittedName>
</protein>
<dbReference type="AlphaFoldDB" id="A0A0C2WU42"/>
<proteinExistence type="predicted"/>
<dbReference type="STRING" id="946122.A0A0C2WU42"/>
<keyword evidence="2" id="KW-1185">Reference proteome</keyword>
<dbReference type="EMBL" id="KN818301">
    <property type="protein sequence ID" value="KIL60286.1"/>
    <property type="molecule type" value="Genomic_DNA"/>
</dbReference>
<organism evidence="1 2">
    <name type="scientific">Amanita muscaria (strain Koide BX008)</name>
    <dbReference type="NCBI Taxonomy" id="946122"/>
    <lineage>
        <taxon>Eukaryota</taxon>
        <taxon>Fungi</taxon>
        <taxon>Dikarya</taxon>
        <taxon>Basidiomycota</taxon>
        <taxon>Agaricomycotina</taxon>
        <taxon>Agaricomycetes</taxon>
        <taxon>Agaricomycetidae</taxon>
        <taxon>Agaricales</taxon>
        <taxon>Pluteineae</taxon>
        <taxon>Amanitaceae</taxon>
        <taxon>Amanita</taxon>
    </lineage>
</organism>
<sequence length="103" mass="10793">MVVSIPLTCAGTSNGNAVHKLFPIAVSGASDDMRRVAVQLLSESYNPHVGSGATLPDPRHCLHLAAMLDLAIPLLYPRLQSSIILANPLSPSPLPGEVDDVIS</sequence>
<name>A0A0C2WU42_AMAMK</name>
<accession>A0A0C2WU42</accession>
<evidence type="ECO:0000313" key="1">
    <source>
        <dbReference type="EMBL" id="KIL60286.1"/>
    </source>
</evidence>
<gene>
    <name evidence="1" type="ORF">M378DRAFT_168306</name>
</gene>